<organism evidence="3 4">
    <name type="scientific">Batillaria attramentaria</name>
    <dbReference type="NCBI Taxonomy" id="370345"/>
    <lineage>
        <taxon>Eukaryota</taxon>
        <taxon>Metazoa</taxon>
        <taxon>Spiralia</taxon>
        <taxon>Lophotrochozoa</taxon>
        <taxon>Mollusca</taxon>
        <taxon>Gastropoda</taxon>
        <taxon>Caenogastropoda</taxon>
        <taxon>Sorbeoconcha</taxon>
        <taxon>Cerithioidea</taxon>
        <taxon>Batillariidae</taxon>
        <taxon>Batillaria</taxon>
    </lineage>
</organism>
<feature type="non-terminal residue" evidence="3">
    <location>
        <position position="1"/>
    </location>
</feature>
<evidence type="ECO:0000313" key="4">
    <source>
        <dbReference type="Proteomes" id="UP001519460"/>
    </source>
</evidence>
<sequence length="525" mass="58907">KGVVEVYEIKTSGQLTRTPHAHLEMGLRLDTLHHLPALLDEDNKGSLTAQLEQFLDFFSRAVRQTKDLSSVICVKIEELLNKKQVHSFFSDGLLLLARRTTDKSDDSDKWSFDVPPEKTLIAERTKWGWGKKKVQELLSLGEKLAESKESKETLNHGVTLFKNLMQLADEQFQTLNTTSADLQDLRKTFSTLSRNATAKKTKLKEVEERVEKLNTNCIVLYEKLVSAQKENHELSYEAAELEGLFRDLCSRPTPAPHIVPFPFADGRGPPKKRKKRIEMIAKLNEEISQYKNLITSLNDSIDWLKGYAAQLTADIAKHKIPPEEPPEPPPKVSTEAQTDDSWPIFLRPKLTSKKHKDISRGDGRPAKAHAKLPPIVKDEPSGSQEMGARTGSKLRRRSSDAGAKTQADRVKFGESMTIGSRSSSSTPEASEDSFDLSGSTSIGTLFADDDIVPPAGRPRFDPVREVLGQLEPGFLQYLERTRDDCIQIIQSFLMLGTRLSHMLDCQGARPLSKKVRYARAKLARL</sequence>
<keyword evidence="1" id="KW-0175">Coiled coil</keyword>
<proteinExistence type="predicted"/>
<dbReference type="Proteomes" id="UP001519460">
    <property type="component" value="Unassembled WGS sequence"/>
</dbReference>
<gene>
    <name evidence="3" type="ORF">BaRGS_00033772</name>
</gene>
<evidence type="ECO:0000313" key="3">
    <source>
        <dbReference type="EMBL" id="KAK7474961.1"/>
    </source>
</evidence>
<dbReference type="EMBL" id="JACVVK020000419">
    <property type="protein sequence ID" value="KAK7474961.1"/>
    <property type="molecule type" value="Genomic_DNA"/>
</dbReference>
<keyword evidence="4" id="KW-1185">Reference proteome</keyword>
<reference evidence="3 4" key="1">
    <citation type="journal article" date="2023" name="Sci. Data">
        <title>Genome assembly of the Korean intertidal mud-creeper Batillaria attramentaria.</title>
        <authorList>
            <person name="Patra A.K."/>
            <person name="Ho P.T."/>
            <person name="Jun S."/>
            <person name="Lee S.J."/>
            <person name="Kim Y."/>
            <person name="Won Y.J."/>
        </authorList>
    </citation>
    <scope>NUCLEOTIDE SEQUENCE [LARGE SCALE GENOMIC DNA]</scope>
    <source>
        <strain evidence="3">Wonlab-2016</strain>
    </source>
</reference>
<evidence type="ECO:0000256" key="2">
    <source>
        <dbReference type="SAM" id="MobiDB-lite"/>
    </source>
</evidence>
<comment type="caution">
    <text evidence="3">The sequence shown here is derived from an EMBL/GenBank/DDBJ whole genome shotgun (WGS) entry which is preliminary data.</text>
</comment>
<accession>A0ABD0JJY7</accession>
<feature type="non-terminal residue" evidence="3">
    <location>
        <position position="525"/>
    </location>
</feature>
<dbReference type="AlphaFoldDB" id="A0ABD0JJY7"/>
<protein>
    <submittedName>
        <fullName evidence="3">Uncharacterized protein</fullName>
    </submittedName>
</protein>
<feature type="region of interest" description="Disordered" evidence="2">
    <location>
        <begin position="318"/>
        <end position="436"/>
    </location>
</feature>
<feature type="coiled-coil region" evidence="1">
    <location>
        <begin position="196"/>
        <end position="244"/>
    </location>
</feature>
<evidence type="ECO:0000256" key="1">
    <source>
        <dbReference type="SAM" id="Coils"/>
    </source>
</evidence>
<name>A0ABD0JJY7_9CAEN</name>